<accession>X0S372</accession>
<keyword evidence="1" id="KW-0812">Transmembrane</keyword>
<name>X0S372_9ZZZZ</name>
<dbReference type="EMBL" id="BARS01005574">
    <property type="protein sequence ID" value="GAF75503.1"/>
    <property type="molecule type" value="Genomic_DNA"/>
</dbReference>
<feature type="transmembrane region" description="Helical" evidence="1">
    <location>
        <begin position="54"/>
        <end position="80"/>
    </location>
</feature>
<keyword evidence="1" id="KW-0472">Membrane</keyword>
<dbReference type="AlphaFoldDB" id="X0S372"/>
<reference evidence="2" key="1">
    <citation type="journal article" date="2014" name="Front. Microbiol.">
        <title>High frequency of phylogenetically diverse reductive dehalogenase-homologous genes in deep subseafloor sedimentary metagenomes.</title>
        <authorList>
            <person name="Kawai M."/>
            <person name="Futagami T."/>
            <person name="Toyoda A."/>
            <person name="Takaki Y."/>
            <person name="Nishi S."/>
            <person name="Hori S."/>
            <person name="Arai W."/>
            <person name="Tsubouchi T."/>
            <person name="Morono Y."/>
            <person name="Uchiyama I."/>
            <person name="Ito T."/>
            <person name="Fujiyama A."/>
            <person name="Inagaki F."/>
            <person name="Takami H."/>
        </authorList>
    </citation>
    <scope>NUCLEOTIDE SEQUENCE</scope>
    <source>
        <strain evidence="2">Expedition CK06-06</strain>
    </source>
</reference>
<organism evidence="2">
    <name type="scientific">marine sediment metagenome</name>
    <dbReference type="NCBI Taxonomy" id="412755"/>
    <lineage>
        <taxon>unclassified sequences</taxon>
        <taxon>metagenomes</taxon>
        <taxon>ecological metagenomes</taxon>
    </lineage>
</organism>
<gene>
    <name evidence="2" type="ORF">S01H1_10940</name>
</gene>
<feature type="transmembrane region" description="Helical" evidence="1">
    <location>
        <begin position="12"/>
        <end position="34"/>
    </location>
</feature>
<protein>
    <submittedName>
        <fullName evidence="2">Uncharacterized protein</fullName>
    </submittedName>
</protein>
<sequence>MDAVGRLILRFLLVPLGAIVAVLAAVATLIVAHWSTMLAMVRFDPLQQNDPVWAGPLLLLGLGFYTTVMLAPAAIAALIAEAFA</sequence>
<comment type="caution">
    <text evidence="2">The sequence shown here is derived from an EMBL/GenBank/DDBJ whole genome shotgun (WGS) entry which is preliminary data.</text>
</comment>
<feature type="non-terminal residue" evidence="2">
    <location>
        <position position="84"/>
    </location>
</feature>
<proteinExistence type="predicted"/>
<keyword evidence="1" id="KW-1133">Transmembrane helix</keyword>
<evidence type="ECO:0000256" key="1">
    <source>
        <dbReference type="SAM" id="Phobius"/>
    </source>
</evidence>
<evidence type="ECO:0000313" key="2">
    <source>
        <dbReference type="EMBL" id="GAF75503.1"/>
    </source>
</evidence>